<dbReference type="KEGG" id="tos:Theos_2399"/>
<sequence length="205" mass="21417">MAPALEAALAAAKVLPILTPRTLEGLEGLGEALLEAGFSWMEVTLRTPLALEAIRRLRALGLEVGAGTVLNEAQAEEALAAGASFLVSPGLSPGLARWAEALGLPYLPGVATPTEVQEALALGLRLLKFFPAEAMGGVRTLKAYAPVFPGVRFVPTGGIGPETLEAYLALENVLACGGSWLLEGSLEEVRTKLRGLGKLRPQAQR</sequence>
<accession>K7R260</accession>
<dbReference type="InterPro" id="IPR013785">
    <property type="entry name" value="Aldolase_TIM"/>
</dbReference>
<dbReference type="RefSeq" id="WP_015065375.1">
    <property type="nucleotide sequence ID" value="NC_019387.1"/>
</dbReference>
<protein>
    <submittedName>
        <fullName evidence="6">Entner-Doudoroff aldolase</fullName>
    </submittedName>
</protein>
<comment type="pathway">
    <text evidence="1">Carbohydrate acid metabolism.</text>
</comment>
<keyword evidence="4" id="KW-0456">Lyase</keyword>
<dbReference type="InterPro" id="IPR000887">
    <property type="entry name" value="Aldlse_KDPG_KHG"/>
</dbReference>
<keyword evidence="6" id="KW-0614">Plasmid</keyword>
<keyword evidence="5" id="KW-0119">Carbohydrate metabolism</keyword>
<keyword evidence="7" id="KW-1185">Reference proteome</keyword>
<evidence type="ECO:0000256" key="2">
    <source>
        <dbReference type="ARBA" id="ARBA00006906"/>
    </source>
</evidence>
<dbReference type="SUPFAM" id="SSF51569">
    <property type="entry name" value="Aldolase"/>
    <property type="match status" value="1"/>
</dbReference>
<evidence type="ECO:0000256" key="1">
    <source>
        <dbReference type="ARBA" id="ARBA00004761"/>
    </source>
</evidence>
<reference evidence="6 7" key="1">
    <citation type="journal article" date="2013" name="Genome Announc.">
        <title>Whole Genome Sequencing of Thermus oshimai JL-2 and Thermus thermophilus JL-18, Incomplete Denitrifiers from the United States Great Basin.</title>
        <authorList>
            <person name="Murugapiran S.K."/>
            <person name="Huntemann M."/>
            <person name="Wei C.L."/>
            <person name="Han J."/>
            <person name="Detter J.C."/>
            <person name="Han C.S."/>
            <person name="Erkkila T.H."/>
            <person name="Teshima H."/>
            <person name="Chen A."/>
            <person name="Kyrpides N."/>
            <person name="Mavrommatis K."/>
            <person name="Markowitz V."/>
            <person name="Szeto E."/>
            <person name="Ivanova N."/>
            <person name="Pagani I."/>
            <person name="Lam J."/>
            <person name="McDonald A.I."/>
            <person name="Dodsworth J.A."/>
            <person name="Pati A."/>
            <person name="Goodwin L."/>
            <person name="Peters L."/>
            <person name="Pitluck S."/>
            <person name="Woyke T."/>
            <person name="Hedlund B.P."/>
        </authorList>
    </citation>
    <scope>NUCLEOTIDE SEQUENCE</scope>
    <source>
        <strain evidence="6 7">JL-2</strain>
        <plasmid evidence="6">pTHEOS01</plasmid>
    </source>
</reference>
<dbReference type="AlphaFoldDB" id="K7R260"/>
<dbReference type="PROSITE" id="PS00160">
    <property type="entry name" value="ALDOLASE_KDPG_KHG_2"/>
    <property type="match status" value="1"/>
</dbReference>
<dbReference type="Proteomes" id="UP000000211">
    <property type="component" value="Plasmid pTHEOS01"/>
</dbReference>
<dbReference type="OrthoDB" id="9802667at2"/>
<dbReference type="PATRIC" id="fig|751945.3.peg.2338"/>
<dbReference type="GO" id="GO:0016829">
    <property type="term" value="F:lyase activity"/>
    <property type="evidence" value="ECO:0007669"/>
    <property type="project" value="UniProtKB-KW"/>
</dbReference>
<dbReference type="PANTHER" id="PTHR30246">
    <property type="entry name" value="2-KETO-3-DEOXY-6-PHOSPHOGLUCONATE ALDOLASE"/>
    <property type="match status" value="1"/>
</dbReference>
<dbReference type="Pfam" id="PF01081">
    <property type="entry name" value="Aldolase"/>
    <property type="match status" value="1"/>
</dbReference>
<comment type="similarity">
    <text evidence="2">Belongs to the KHG/KDPG aldolase family.</text>
</comment>
<dbReference type="PANTHER" id="PTHR30246:SF1">
    <property type="entry name" value="2-DEHYDRO-3-DEOXY-6-PHOSPHOGALACTONATE ALDOLASE-RELATED"/>
    <property type="match status" value="1"/>
</dbReference>
<comment type="subunit">
    <text evidence="3">Homotrimer.</text>
</comment>
<dbReference type="CDD" id="cd00452">
    <property type="entry name" value="KDPG_aldolase"/>
    <property type="match status" value="1"/>
</dbReference>
<evidence type="ECO:0000313" key="6">
    <source>
        <dbReference type="EMBL" id="AFV77380.1"/>
    </source>
</evidence>
<evidence type="ECO:0000256" key="5">
    <source>
        <dbReference type="ARBA" id="ARBA00023277"/>
    </source>
</evidence>
<gene>
    <name evidence="6" type="ORF">Theos_2399</name>
</gene>
<evidence type="ECO:0000256" key="3">
    <source>
        <dbReference type="ARBA" id="ARBA00011233"/>
    </source>
</evidence>
<name>K7R260_THEOS</name>
<dbReference type="EMBL" id="CP003250">
    <property type="protein sequence ID" value="AFV77380.1"/>
    <property type="molecule type" value="Genomic_DNA"/>
</dbReference>
<dbReference type="HOGENOM" id="CLU_077795_1_1_0"/>
<dbReference type="InterPro" id="IPR031338">
    <property type="entry name" value="KDPG/KHG_AS_2"/>
</dbReference>
<evidence type="ECO:0000256" key="4">
    <source>
        <dbReference type="ARBA" id="ARBA00023239"/>
    </source>
</evidence>
<dbReference type="Gene3D" id="3.20.20.70">
    <property type="entry name" value="Aldolase class I"/>
    <property type="match status" value="1"/>
</dbReference>
<evidence type="ECO:0000313" key="7">
    <source>
        <dbReference type="Proteomes" id="UP000000211"/>
    </source>
</evidence>
<dbReference type="NCBIfam" id="TIGR01182">
    <property type="entry name" value="eda"/>
    <property type="match status" value="1"/>
</dbReference>
<geneLocation type="plasmid" evidence="6 7">
    <name>pTHEOS01</name>
</geneLocation>
<proteinExistence type="inferred from homology"/>
<organism evidence="6 7">
    <name type="scientific">Thermus oshimai JL-2</name>
    <dbReference type="NCBI Taxonomy" id="751945"/>
    <lineage>
        <taxon>Bacteria</taxon>
        <taxon>Thermotogati</taxon>
        <taxon>Deinococcota</taxon>
        <taxon>Deinococci</taxon>
        <taxon>Thermales</taxon>
        <taxon>Thermaceae</taxon>
        <taxon>Thermus</taxon>
    </lineage>
</organism>